<evidence type="ECO:0000256" key="2">
    <source>
        <dbReference type="ARBA" id="ARBA00022475"/>
    </source>
</evidence>
<evidence type="ECO:0000256" key="5">
    <source>
        <dbReference type="ARBA" id="ARBA00022989"/>
    </source>
</evidence>
<dbReference type="STRING" id="326522.BWD08_10415"/>
<dbReference type="InterPro" id="IPR043760">
    <property type="entry name" value="PycTM_dom"/>
</dbReference>
<dbReference type="Pfam" id="PF18967">
    <property type="entry name" value="PycTM"/>
    <property type="match status" value="1"/>
</dbReference>
<dbReference type="GO" id="GO:0000166">
    <property type="term" value="F:nucleotide binding"/>
    <property type="evidence" value="ECO:0007669"/>
    <property type="project" value="UniProtKB-KW"/>
</dbReference>
<keyword evidence="2" id="KW-1003">Cell membrane</keyword>
<feature type="domain" description="DUF3616" evidence="10">
    <location>
        <begin position="446"/>
        <end position="561"/>
    </location>
</feature>
<gene>
    <name evidence="12" type="ORF">NCTC12227_01200</name>
</gene>
<evidence type="ECO:0000313" key="12">
    <source>
        <dbReference type="EMBL" id="VEJ21462.1"/>
    </source>
</evidence>
<keyword evidence="3 9" id="KW-0812">Transmembrane</keyword>
<feature type="domain" description="Pycsar effector protein" evidence="11">
    <location>
        <begin position="137"/>
        <end position="311"/>
    </location>
</feature>
<dbReference type="KEGG" id="nani:NCTC12227_01200"/>
<feature type="region of interest" description="Disordered" evidence="8">
    <location>
        <begin position="1"/>
        <end position="30"/>
    </location>
</feature>
<keyword evidence="5 9" id="KW-1133">Transmembrane helix</keyword>
<dbReference type="Proteomes" id="UP000268229">
    <property type="component" value="Chromosome"/>
</dbReference>
<reference evidence="12 13" key="1">
    <citation type="submission" date="2018-12" db="EMBL/GenBank/DDBJ databases">
        <authorList>
            <consortium name="Pathogen Informatics"/>
        </authorList>
    </citation>
    <scope>NUCLEOTIDE SEQUENCE [LARGE SCALE GENOMIC DNA]</scope>
    <source>
        <strain evidence="12 13">NCTC12227</strain>
    </source>
</reference>
<evidence type="ECO:0000259" key="11">
    <source>
        <dbReference type="Pfam" id="PF18967"/>
    </source>
</evidence>
<dbReference type="OrthoDB" id="5560405at2"/>
<dbReference type="EMBL" id="LR134516">
    <property type="protein sequence ID" value="VEJ21462.1"/>
    <property type="molecule type" value="Genomic_DNA"/>
</dbReference>
<evidence type="ECO:0000256" key="6">
    <source>
        <dbReference type="ARBA" id="ARBA00023118"/>
    </source>
</evidence>
<evidence type="ECO:0000256" key="3">
    <source>
        <dbReference type="ARBA" id="ARBA00022692"/>
    </source>
</evidence>
<proteinExistence type="predicted"/>
<evidence type="ECO:0000259" key="10">
    <source>
        <dbReference type="Pfam" id="PF12275"/>
    </source>
</evidence>
<evidence type="ECO:0000256" key="7">
    <source>
        <dbReference type="ARBA" id="ARBA00023136"/>
    </source>
</evidence>
<dbReference type="RefSeq" id="WP_107878925.1">
    <property type="nucleotide sequence ID" value="NZ_LR134516.1"/>
</dbReference>
<keyword evidence="7 9" id="KW-0472">Membrane</keyword>
<evidence type="ECO:0000256" key="4">
    <source>
        <dbReference type="ARBA" id="ARBA00022741"/>
    </source>
</evidence>
<dbReference type="AlphaFoldDB" id="A0A448UC50"/>
<evidence type="ECO:0000256" key="9">
    <source>
        <dbReference type="SAM" id="Phobius"/>
    </source>
</evidence>
<evidence type="ECO:0000256" key="8">
    <source>
        <dbReference type="SAM" id="MobiDB-lite"/>
    </source>
</evidence>
<feature type="transmembrane region" description="Helical" evidence="9">
    <location>
        <begin position="290"/>
        <end position="312"/>
    </location>
</feature>
<keyword evidence="4" id="KW-0547">Nucleotide-binding</keyword>
<feature type="transmembrane region" description="Helical" evidence="9">
    <location>
        <begin position="145"/>
        <end position="167"/>
    </location>
</feature>
<dbReference type="Pfam" id="PF12275">
    <property type="entry name" value="DUF3616"/>
    <property type="match status" value="1"/>
</dbReference>
<protein>
    <submittedName>
        <fullName evidence="12">Protein of uncharacterized function (DUF3616)</fullName>
    </submittedName>
</protein>
<dbReference type="GO" id="GO:0005886">
    <property type="term" value="C:plasma membrane"/>
    <property type="evidence" value="ECO:0007669"/>
    <property type="project" value="UniProtKB-SubCell"/>
</dbReference>
<name>A0A448UC50_9NEIS</name>
<feature type="transmembrane region" description="Helical" evidence="9">
    <location>
        <begin position="173"/>
        <end position="195"/>
    </location>
</feature>
<keyword evidence="6" id="KW-0051">Antiviral defense</keyword>
<organism evidence="12 13">
    <name type="scientific">Neisseria animaloris</name>
    <dbReference type="NCBI Taxonomy" id="326522"/>
    <lineage>
        <taxon>Bacteria</taxon>
        <taxon>Pseudomonadati</taxon>
        <taxon>Pseudomonadota</taxon>
        <taxon>Betaproteobacteria</taxon>
        <taxon>Neisseriales</taxon>
        <taxon>Neisseriaceae</taxon>
        <taxon>Neisseria</taxon>
    </lineage>
</organism>
<comment type="subcellular location">
    <subcellularLocation>
        <location evidence="1">Cell membrane</location>
    </subcellularLocation>
</comment>
<evidence type="ECO:0000313" key="13">
    <source>
        <dbReference type="Proteomes" id="UP000268229"/>
    </source>
</evidence>
<keyword evidence="13" id="KW-1185">Reference proteome</keyword>
<dbReference type="GO" id="GO:0051607">
    <property type="term" value="P:defense response to virus"/>
    <property type="evidence" value="ECO:0007669"/>
    <property type="project" value="UniProtKB-KW"/>
</dbReference>
<evidence type="ECO:0000256" key="1">
    <source>
        <dbReference type="ARBA" id="ARBA00004236"/>
    </source>
</evidence>
<accession>A0A448UC50</accession>
<sequence length="630" mass="70995">MTLDNQNSKPEEPNGLREGPVSASQIEQEVPQNEQFVYDAEFDIQPDSFQELVPSEDLVAEDDVAESENISLENLDLSKEEIAAAKAAKKAEKAAKKEAKRKEKALVIEAEQSGPQIGTAKGVETMFRNAFRTEMELLALAATKANIMISLNGFIVSALMISGAFIFASSPEFLIPAGIFMVTAAASIVFALLSASPERISKMKVAWKWFRDVLSRKAKISDFRARVVQPRVHYFGDTPNILIYEDRVKISKERYWRMMQDIMADREQVYEKMSDELYWLGLIANKQFKYLNLSYAAFRWGLLASLVAFIAVKTLPAVMPSMQATKEAAKLRSVGINTFKGVFEPSAVQQLPDGRLLVMEDESSRAASILSFAPDGSLVEDDAADTRIIRGFKRKLSDLEGLTRDNEGYIYAATSHSRTREGMRRPDREHLLRFKIQGNDVRELSSFDTLVDTLENSEQLKALIKGKIGTYLDFKSTNIEGLAFDPRTNRLLLGFRDPEFNEHSMILYIDNPKQMFTERAQPNFVDVAFIDIKGGGIRSLNYDPVLKAFILTNEVKDEDGTKFSQFWTWSGNPKDEPMPVDLPNLRHMTNVEAIDSVKINGQPRLILMSDEGDAKKNLTAKYMIVDYNDF</sequence>
<dbReference type="InterPro" id="IPR022060">
    <property type="entry name" value="DUF3616"/>
</dbReference>